<dbReference type="PROSITE" id="PS01124">
    <property type="entry name" value="HTH_ARAC_FAMILY_2"/>
    <property type="match status" value="1"/>
</dbReference>
<comment type="caution">
    <text evidence="5">The sequence shown here is derived from an EMBL/GenBank/DDBJ whole genome shotgun (WGS) entry which is preliminary data.</text>
</comment>
<evidence type="ECO:0000313" key="6">
    <source>
        <dbReference type="Proteomes" id="UP000320643"/>
    </source>
</evidence>
<evidence type="ECO:0000256" key="2">
    <source>
        <dbReference type="ARBA" id="ARBA00023125"/>
    </source>
</evidence>
<name>A0A552V8D0_9FLAO</name>
<dbReference type="InterPro" id="IPR053142">
    <property type="entry name" value="PchR_regulatory_protein"/>
</dbReference>
<accession>A0A552V8D0</accession>
<keyword evidence="1" id="KW-0805">Transcription regulation</keyword>
<dbReference type="PANTHER" id="PTHR47893">
    <property type="entry name" value="REGULATORY PROTEIN PCHR"/>
    <property type="match status" value="1"/>
</dbReference>
<dbReference type="OrthoDB" id="799767at2"/>
<dbReference type="SMART" id="SM00342">
    <property type="entry name" value="HTH_ARAC"/>
    <property type="match status" value="1"/>
</dbReference>
<feature type="domain" description="HTH araC/xylS-type" evidence="4">
    <location>
        <begin position="229"/>
        <end position="326"/>
    </location>
</feature>
<keyword evidence="6" id="KW-1185">Reference proteome</keyword>
<dbReference type="AlphaFoldDB" id="A0A552V8D0"/>
<keyword evidence="3" id="KW-0804">Transcription</keyword>
<evidence type="ECO:0000256" key="1">
    <source>
        <dbReference type="ARBA" id="ARBA00023015"/>
    </source>
</evidence>
<keyword evidence="2" id="KW-0238">DNA-binding</keyword>
<dbReference type="SUPFAM" id="SSF46689">
    <property type="entry name" value="Homeodomain-like"/>
    <property type="match status" value="2"/>
</dbReference>
<reference evidence="5 6" key="1">
    <citation type="submission" date="2019-07" db="EMBL/GenBank/DDBJ databases">
        <title>Flavobacterium sp. nov., isolated from glacier ice.</title>
        <authorList>
            <person name="Liu Q."/>
            <person name="Xin Y.-H."/>
        </authorList>
    </citation>
    <scope>NUCLEOTIDE SEQUENCE [LARGE SCALE GENOMIC DNA]</scope>
    <source>
        <strain evidence="5 6">ZT4R6</strain>
    </source>
</reference>
<proteinExistence type="predicted"/>
<dbReference type="EMBL" id="VJVZ01000002">
    <property type="protein sequence ID" value="TRW26724.1"/>
    <property type="molecule type" value="Genomic_DNA"/>
</dbReference>
<evidence type="ECO:0000259" key="4">
    <source>
        <dbReference type="PROSITE" id="PS01124"/>
    </source>
</evidence>
<dbReference type="InterPro" id="IPR009057">
    <property type="entry name" value="Homeodomain-like_sf"/>
</dbReference>
<dbReference type="GO" id="GO:0043565">
    <property type="term" value="F:sequence-specific DNA binding"/>
    <property type="evidence" value="ECO:0007669"/>
    <property type="project" value="InterPro"/>
</dbReference>
<dbReference type="InterPro" id="IPR020449">
    <property type="entry name" value="Tscrpt_reg_AraC-type_HTH"/>
</dbReference>
<sequence length="326" mass="37736">MDTAAFIDEVICRINLPADVGTPKELTERDISFTYGYGRTSFKKISFSGVRLLYGKLRFKKPFPVKIENSEPFVEMYFSLTGCRRMVFTQNAARCNVASGHHNLFYIPDTEFYIEPAINDEENITLQIQFTEAYFSRFTQINHPLLVSFIENISKKQFSILSGFDLKITPQMYAVLDDIVHCEKEGIIKQLFIETSVLKLLQLQFEQFEMVFGGLNHPKIKDYDIEKLRRAKLLLDSNISTAWSLAELSRQTGLNDFKLKKGFKEVYGDTVFGYLHTQRMETAQKLLLDNSRSISEISEYCGYAYVQSFITAFKKKYGVTPEKFRK</sequence>
<evidence type="ECO:0000256" key="3">
    <source>
        <dbReference type="ARBA" id="ARBA00023163"/>
    </source>
</evidence>
<organism evidence="5 6">
    <name type="scientific">Flavobacterium zepuense</name>
    <dbReference type="NCBI Taxonomy" id="2593302"/>
    <lineage>
        <taxon>Bacteria</taxon>
        <taxon>Pseudomonadati</taxon>
        <taxon>Bacteroidota</taxon>
        <taxon>Flavobacteriia</taxon>
        <taxon>Flavobacteriales</taxon>
        <taxon>Flavobacteriaceae</taxon>
        <taxon>Flavobacterium</taxon>
    </lineage>
</organism>
<dbReference type="Proteomes" id="UP000320643">
    <property type="component" value="Unassembled WGS sequence"/>
</dbReference>
<dbReference type="PROSITE" id="PS00041">
    <property type="entry name" value="HTH_ARAC_FAMILY_1"/>
    <property type="match status" value="1"/>
</dbReference>
<dbReference type="Pfam" id="PF12833">
    <property type="entry name" value="HTH_18"/>
    <property type="match status" value="1"/>
</dbReference>
<dbReference type="RefSeq" id="WP_143372222.1">
    <property type="nucleotide sequence ID" value="NZ_VJVZ01000002.1"/>
</dbReference>
<dbReference type="InterPro" id="IPR018060">
    <property type="entry name" value="HTH_AraC"/>
</dbReference>
<evidence type="ECO:0000313" key="5">
    <source>
        <dbReference type="EMBL" id="TRW26724.1"/>
    </source>
</evidence>
<dbReference type="PANTHER" id="PTHR47893:SF1">
    <property type="entry name" value="REGULATORY PROTEIN PCHR"/>
    <property type="match status" value="1"/>
</dbReference>
<gene>
    <name evidence="5" type="ORF">FMM05_04935</name>
</gene>
<dbReference type="GO" id="GO:0003700">
    <property type="term" value="F:DNA-binding transcription factor activity"/>
    <property type="evidence" value="ECO:0007669"/>
    <property type="project" value="InterPro"/>
</dbReference>
<dbReference type="PRINTS" id="PR00032">
    <property type="entry name" value="HTHARAC"/>
</dbReference>
<protein>
    <submittedName>
        <fullName evidence="5">Helix-turn-helix transcriptional regulator</fullName>
    </submittedName>
</protein>
<dbReference type="InterPro" id="IPR018062">
    <property type="entry name" value="HTH_AraC-typ_CS"/>
</dbReference>
<dbReference type="Gene3D" id="1.10.10.60">
    <property type="entry name" value="Homeodomain-like"/>
    <property type="match status" value="2"/>
</dbReference>